<feature type="transmembrane region" description="Helical" evidence="1">
    <location>
        <begin position="12"/>
        <end position="33"/>
    </location>
</feature>
<name>A0AAE9ZGA4_9PROT</name>
<keyword evidence="1" id="KW-1133">Transmembrane helix</keyword>
<dbReference type="KEGG" id="hfl:PUV54_03120"/>
<evidence type="ECO:0000313" key="2">
    <source>
        <dbReference type="EMBL" id="WDI32182.1"/>
    </source>
</evidence>
<dbReference type="EMBL" id="CP118166">
    <property type="protein sequence ID" value="WDI32182.1"/>
    <property type="molecule type" value="Genomic_DNA"/>
</dbReference>
<keyword evidence="3" id="KW-1185">Reference proteome</keyword>
<keyword evidence="1" id="KW-0472">Membrane</keyword>
<dbReference type="Proteomes" id="UP001214043">
    <property type="component" value="Chromosome"/>
</dbReference>
<sequence length="253" mass="28731">MILRRVIEHVKAQNWTAVALDFVIVVVGVFIGIQVANWNAEIAERKRAHSNLERIYGDLALDERLLTLRLDFWAQVYDYGVGALAVAEGREQQPEEAWPLVLAFYQASQVSHFNKVDTTYEELKGAGELALIDDLELRTTIARYYAGAGRKLFMFSTLPLYRERIRAMTPFDVQNYIWDACHQSDIEEQSLIECPSPISAARAENILAMYLNDEELVNELRFWMAELRMTIGVAESTLSDVRATAQQVAGALK</sequence>
<protein>
    <submittedName>
        <fullName evidence="2">Uncharacterized protein</fullName>
    </submittedName>
</protein>
<proteinExistence type="predicted"/>
<keyword evidence="1" id="KW-0812">Transmembrane</keyword>
<organism evidence="2 3">
    <name type="scientific">Hyphococcus flavus</name>
    <dbReference type="NCBI Taxonomy" id="1866326"/>
    <lineage>
        <taxon>Bacteria</taxon>
        <taxon>Pseudomonadati</taxon>
        <taxon>Pseudomonadota</taxon>
        <taxon>Alphaproteobacteria</taxon>
        <taxon>Parvularculales</taxon>
        <taxon>Parvularculaceae</taxon>
        <taxon>Hyphococcus</taxon>
    </lineage>
</organism>
<dbReference type="AlphaFoldDB" id="A0AAE9ZGA4"/>
<evidence type="ECO:0000256" key="1">
    <source>
        <dbReference type="SAM" id="Phobius"/>
    </source>
</evidence>
<gene>
    <name evidence="2" type="ORF">PUV54_03120</name>
</gene>
<reference evidence="2" key="1">
    <citation type="submission" date="2023-02" db="EMBL/GenBank/DDBJ databases">
        <title>Genome sequence of Hyphococcus flavus.</title>
        <authorList>
            <person name="Rong J.-C."/>
            <person name="Zhao Q."/>
            <person name="Yi M."/>
            <person name="Wu J.-Y."/>
        </authorList>
    </citation>
    <scope>NUCLEOTIDE SEQUENCE</scope>
    <source>
        <strain evidence="2">MCCC 1K03223</strain>
    </source>
</reference>
<evidence type="ECO:0000313" key="3">
    <source>
        <dbReference type="Proteomes" id="UP001214043"/>
    </source>
</evidence>
<dbReference type="RefSeq" id="WP_274494082.1">
    <property type="nucleotide sequence ID" value="NZ_CP118166.1"/>
</dbReference>
<accession>A0AAE9ZGA4</accession>